<proteinExistence type="predicted"/>
<comment type="caution">
    <text evidence="3">The sequence shown here is derived from an EMBL/GenBank/DDBJ whole genome shotgun (WGS) entry which is preliminary data.</text>
</comment>
<dbReference type="GO" id="GO:0033294">
    <property type="term" value="F:ectoine binding"/>
    <property type="evidence" value="ECO:0007669"/>
    <property type="project" value="InterPro"/>
</dbReference>
<dbReference type="Pfam" id="PF00497">
    <property type="entry name" value="SBP_bac_3"/>
    <property type="match status" value="1"/>
</dbReference>
<feature type="domain" description="Solute-binding protein family 3/N-terminal" evidence="2">
    <location>
        <begin position="52"/>
        <end position="277"/>
    </location>
</feature>
<keyword evidence="4" id="KW-1185">Reference proteome</keyword>
<evidence type="ECO:0000256" key="1">
    <source>
        <dbReference type="ARBA" id="ARBA00022729"/>
    </source>
</evidence>
<evidence type="ECO:0000259" key="2">
    <source>
        <dbReference type="SMART" id="SM00062"/>
    </source>
</evidence>
<dbReference type="AlphaFoldDB" id="A0A4D4JGN2"/>
<name>A0A4D4JGN2_9PSEU</name>
<keyword evidence="1" id="KW-0732">Signal</keyword>
<protein>
    <submittedName>
        <fullName evidence="3">Ectoine/hydroxyectoine ABC transporter substrate-binding protein EhuB</fullName>
    </submittedName>
</protein>
<dbReference type="SMART" id="SM00062">
    <property type="entry name" value="PBPb"/>
    <property type="match status" value="1"/>
</dbReference>
<gene>
    <name evidence="3" type="ORF">GTS_51990</name>
</gene>
<dbReference type="PANTHER" id="PTHR35936">
    <property type="entry name" value="MEMBRANE-BOUND LYTIC MUREIN TRANSGLYCOSYLASE F"/>
    <property type="match status" value="1"/>
</dbReference>
<dbReference type="RefSeq" id="WP_137816495.1">
    <property type="nucleotide sequence ID" value="NZ_BJFL01000047.1"/>
</dbReference>
<dbReference type="CDD" id="cd01002">
    <property type="entry name" value="PBP2_Ehub_like"/>
    <property type="match status" value="1"/>
</dbReference>
<dbReference type="InterPro" id="IPR006311">
    <property type="entry name" value="TAT_signal"/>
</dbReference>
<dbReference type="Proteomes" id="UP000298860">
    <property type="component" value="Unassembled WGS sequence"/>
</dbReference>
<sequence length="301" mass="31609">MANSAWTRRDFFKRSIAAGAVVLGGPTLLEACSRTSQSGGGSVLDNAKKSGTIKIGIANEQPYGFTDKSGKVTGEAPEVARAVFKSLGVNDVQATTVDFNQLIPALNARQYDMVAAGMNITPARCGNAAFSIPDYHALTAFLVPKGNPKGVASFDDVKGKGLKLAVLSGAVEKDYATKSGVPDGQVQSFDTQNALLQAVTSGRADAAALTDISLHTLVAQNPGAGVEVTKGFDPVIDGKKVLSAGGFVFRKDEDDVRNAFNDQLKKLHDSGQWLQIVQPFGFSQDNLPAPELTTDKLCSSS</sequence>
<dbReference type="GO" id="GO:0051470">
    <property type="term" value="P:ectoine transmembrane transport"/>
    <property type="evidence" value="ECO:0007669"/>
    <property type="project" value="InterPro"/>
</dbReference>
<reference evidence="4" key="1">
    <citation type="submission" date="2019-04" db="EMBL/GenBank/DDBJ databases">
        <title>Draft genome sequence of Pseudonocardiaceae bacterium SL3-2-4.</title>
        <authorList>
            <person name="Ningsih F."/>
            <person name="Yokota A."/>
            <person name="Sakai Y."/>
            <person name="Nanatani K."/>
            <person name="Yabe S."/>
            <person name="Oetari A."/>
            <person name="Sjamsuridzal W."/>
        </authorList>
    </citation>
    <scope>NUCLEOTIDE SEQUENCE [LARGE SCALE GENOMIC DNA]</scope>
    <source>
        <strain evidence="4">SL3-2-4</strain>
    </source>
</reference>
<evidence type="ECO:0000313" key="4">
    <source>
        <dbReference type="Proteomes" id="UP000298860"/>
    </source>
</evidence>
<dbReference type="EMBL" id="BJFL01000047">
    <property type="protein sequence ID" value="GDY33566.1"/>
    <property type="molecule type" value="Genomic_DNA"/>
</dbReference>
<dbReference type="OrthoDB" id="9768183at2"/>
<dbReference type="InterPro" id="IPR014337">
    <property type="entry name" value="Ectoine_EhuB"/>
</dbReference>
<accession>A0A4D4JGN2</accession>
<dbReference type="PANTHER" id="PTHR35936:SF17">
    <property type="entry name" value="ARGININE-BINDING EXTRACELLULAR PROTEIN ARTP"/>
    <property type="match status" value="1"/>
</dbReference>
<dbReference type="PROSITE" id="PS51318">
    <property type="entry name" value="TAT"/>
    <property type="match status" value="1"/>
</dbReference>
<organism evidence="3 4">
    <name type="scientific">Gandjariella thermophila</name>
    <dbReference type="NCBI Taxonomy" id="1931992"/>
    <lineage>
        <taxon>Bacteria</taxon>
        <taxon>Bacillati</taxon>
        <taxon>Actinomycetota</taxon>
        <taxon>Actinomycetes</taxon>
        <taxon>Pseudonocardiales</taxon>
        <taxon>Pseudonocardiaceae</taxon>
        <taxon>Gandjariella</taxon>
    </lineage>
</organism>
<dbReference type="Gene3D" id="3.40.190.10">
    <property type="entry name" value="Periplasmic binding protein-like II"/>
    <property type="match status" value="2"/>
</dbReference>
<dbReference type="NCBIfam" id="TIGR02995">
    <property type="entry name" value="ectoine_ehuB"/>
    <property type="match status" value="1"/>
</dbReference>
<dbReference type="SUPFAM" id="SSF53850">
    <property type="entry name" value="Periplasmic binding protein-like II"/>
    <property type="match status" value="1"/>
</dbReference>
<dbReference type="InterPro" id="IPR001638">
    <property type="entry name" value="Solute-binding_3/MltF_N"/>
</dbReference>
<evidence type="ECO:0000313" key="3">
    <source>
        <dbReference type="EMBL" id="GDY33566.1"/>
    </source>
</evidence>